<evidence type="ECO:0000313" key="2">
    <source>
        <dbReference type="EMBL" id="GAX57824.1"/>
    </source>
</evidence>
<dbReference type="Pfam" id="PF00668">
    <property type="entry name" value="Condensation"/>
    <property type="match status" value="1"/>
</dbReference>
<feature type="domain" description="Condensation" evidence="1">
    <location>
        <begin position="21"/>
        <end position="141"/>
    </location>
</feature>
<dbReference type="SUPFAM" id="SSF52777">
    <property type="entry name" value="CoA-dependent acyltransferases"/>
    <property type="match status" value="2"/>
</dbReference>
<proteinExistence type="predicted"/>
<accession>A0A250VUN4</accession>
<dbReference type="InterPro" id="IPR023213">
    <property type="entry name" value="CAT-like_dom_sf"/>
</dbReference>
<protein>
    <submittedName>
        <fullName evidence="2">Peptide synthetase</fullName>
    </submittedName>
</protein>
<dbReference type="RefSeq" id="WP_067384457.1">
    <property type="nucleotide sequence ID" value="NZ_BDQI01000041.1"/>
</dbReference>
<dbReference type="InterPro" id="IPR001242">
    <property type="entry name" value="Condensation_dom"/>
</dbReference>
<evidence type="ECO:0000313" key="3">
    <source>
        <dbReference type="Proteomes" id="UP000217446"/>
    </source>
</evidence>
<sequence length="399" mass="43583">MRRRLSPYERFVWAAGEALPFNIAAIARVHGRADPDRIRESLAAARQRHPLLGVRVTDSGRWRAWLTTDGVPDPQLRVVKATAPDSWSRVVEEELQRTFDTAVGPLTRFVVVDAGESFDLISVYHHLVGDAHSAGTVIHDVLRGPADVPSAPAFAPPADTLLTHARPELSDLRKLARSVSGPTRRPHRSGRLTFTTWSLDSDETTTLLARCRTERTTLQAALCTAFARSLPHSARIAVAADLRRILTPAARTAVGLYATSFIETVNGADPRDFWALARDVRTDIHQRLVPEELSPLVRAYRLLPFIPSQTIGSLLHRSETQGARFDVSISNARLLIPTDYGPLRLAALYGAAHTSLSGAPLVFVAGFDGRLFLSVTSTGATSSKDLCERSMSHLTVACG</sequence>
<dbReference type="InterPro" id="IPR052058">
    <property type="entry name" value="Alcohol_O-acetyltransferase"/>
</dbReference>
<dbReference type="Gene3D" id="3.30.559.10">
    <property type="entry name" value="Chloramphenicol acetyltransferase-like domain"/>
    <property type="match status" value="1"/>
</dbReference>
<dbReference type="EMBL" id="BDQI01000041">
    <property type="protein sequence ID" value="GAX57824.1"/>
    <property type="molecule type" value="Genomic_DNA"/>
</dbReference>
<dbReference type="STRING" id="1963.AQJ27_47680"/>
<dbReference type="GO" id="GO:0008610">
    <property type="term" value="P:lipid biosynthetic process"/>
    <property type="evidence" value="ECO:0007669"/>
    <property type="project" value="UniProtKB-ARBA"/>
</dbReference>
<organism evidence="2 3">
    <name type="scientific">Streptomyces olivochromogenes</name>
    <dbReference type="NCBI Taxonomy" id="1963"/>
    <lineage>
        <taxon>Bacteria</taxon>
        <taxon>Bacillati</taxon>
        <taxon>Actinomycetota</taxon>
        <taxon>Actinomycetes</taxon>
        <taxon>Kitasatosporales</taxon>
        <taxon>Streptomycetaceae</taxon>
        <taxon>Streptomyces</taxon>
    </lineage>
</organism>
<dbReference type="AlphaFoldDB" id="A0A250VUN4"/>
<dbReference type="PANTHER" id="PTHR28037:SF1">
    <property type="entry name" value="ALCOHOL O-ACETYLTRANSFERASE 1-RELATED"/>
    <property type="match status" value="1"/>
</dbReference>
<dbReference type="Proteomes" id="UP000217446">
    <property type="component" value="Unassembled WGS sequence"/>
</dbReference>
<keyword evidence="3" id="KW-1185">Reference proteome</keyword>
<comment type="caution">
    <text evidence="2">The sequence shown here is derived from an EMBL/GenBank/DDBJ whole genome shotgun (WGS) entry which is preliminary data.</text>
</comment>
<name>A0A250VUN4_STROL</name>
<reference evidence="3" key="1">
    <citation type="submission" date="2017-05" db="EMBL/GenBank/DDBJ databases">
        <title>Streptomyces olivochromogenes NBRC 3561 whole genome shotgun sequence.</title>
        <authorList>
            <person name="Dohra H."/>
            <person name="Kodani S."/>
        </authorList>
    </citation>
    <scope>NUCLEOTIDE SEQUENCE [LARGE SCALE GENOMIC DNA]</scope>
    <source>
        <strain evidence="3">NBRC 3561</strain>
    </source>
</reference>
<gene>
    <name evidence="2" type="ORF">SO3561_09394</name>
</gene>
<evidence type="ECO:0000259" key="1">
    <source>
        <dbReference type="Pfam" id="PF00668"/>
    </source>
</evidence>
<dbReference type="PANTHER" id="PTHR28037">
    <property type="entry name" value="ALCOHOL O-ACETYLTRANSFERASE 1-RELATED"/>
    <property type="match status" value="1"/>
</dbReference>
<dbReference type="Gene3D" id="3.30.559.30">
    <property type="entry name" value="Nonribosomal peptide synthetase, condensation domain"/>
    <property type="match status" value="1"/>
</dbReference>
<dbReference type="GO" id="GO:0003824">
    <property type="term" value="F:catalytic activity"/>
    <property type="evidence" value="ECO:0007669"/>
    <property type="project" value="InterPro"/>
</dbReference>